<gene>
    <name evidence="1" type="ORF">CEXT_345441</name>
</gene>
<organism evidence="1 2">
    <name type="scientific">Caerostris extrusa</name>
    <name type="common">Bark spider</name>
    <name type="synonym">Caerostris bankana</name>
    <dbReference type="NCBI Taxonomy" id="172846"/>
    <lineage>
        <taxon>Eukaryota</taxon>
        <taxon>Metazoa</taxon>
        <taxon>Ecdysozoa</taxon>
        <taxon>Arthropoda</taxon>
        <taxon>Chelicerata</taxon>
        <taxon>Arachnida</taxon>
        <taxon>Araneae</taxon>
        <taxon>Araneomorphae</taxon>
        <taxon>Entelegynae</taxon>
        <taxon>Araneoidea</taxon>
        <taxon>Araneidae</taxon>
        <taxon>Caerostris</taxon>
    </lineage>
</organism>
<accession>A0AAV4R6L4</accession>
<protein>
    <submittedName>
        <fullName evidence="1">Uncharacterized protein</fullName>
    </submittedName>
</protein>
<dbReference type="EMBL" id="BPLR01007289">
    <property type="protein sequence ID" value="GIY15837.1"/>
    <property type="molecule type" value="Genomic_DNA"/>
</dbReference>
<name>A0AAV4R6L4_CAEEX</name>
<evidence type="ECO:0000313" key="1">
    <source>
        <dbReference type="EMBL" id="GIY15837.1"/>
    </source>
</evidence>
<keyword evidence="2" id="KW-1185">Reference proteome</keyword>
<evidence type="ECO:0000313" key="2">
    <source>
        <dbReference type="Proteomes" id="UP001054945"/>
    </source>
</evidence>
<comment type="caution">
    <text evidence="1">The sequence shown here is derived from an EMBL/GenBank/DDBJ whole genome shotgun (WGS) entry which is preliminary data.</text>
</comment>
<dbReference type="Proteomes" id="UP001054945">
    <property type="component" value="Unassembled WGS sequence"/>
</dbReference>
<dbReference type="AlphaFoldDB" id="A0AAV4R6L4"/>
<sequence>MVMMSMMVSNMMYFMSSSMVYRNGNWDRNGMRMVSVVPLAQQLSEDSSCKGGFQTTTTTSTTMMMGHCRDQVRWCHGQKEKGEKRQMVMNLIMLLISSILKIHIRELSFQRKSAKSSQSCNPDVSCPLKANVSLPSSFFLLLSGCRKSATPSPTFLVDSVRKKTDLFPPPLACEIAHCGEAMVYFELNNRKGA</sequence>
<proteinExistence type="predicted"/>
<reference evidence="1 2" key="1">
    <citation type="submission" date="2021-06" db="EMBL/GenBank/DDBJ databases">
        <title>Caerostris extrusa draft genome.</title>
        <authorList>
            <person name="Kono N."/>
            <person name="Arakawa K."/>
        </authorList>
    </citation>
    <scope>NUCLEOTIDE SEQUENCE [LARGE SCALE GENOMIC DNA]</scope>
</reference>